<evidence type="ECO:0000259" key="9">
    <source>
        <dbReference type="Pfam" id="PF00924"/>
    </source>
</evidence>
<accession>A0A3M7L2J2</accession>
<evidence type="ECO:0000256" key="5">
    <source>
        <dbReference type="ARBA" id="ARBA00022989"/>
    </source>
</evidence>
<reference evidence="13" key="1">
    <citation type="journal article" date="2018" name="Algal Res.">
        <title>Characterization of plant carbon substrate utilization by Auxenochlorella protothecoides.</title>
        <authorList>
            <person name="Vogler B.W."/>
            <person name="Starkenburg S.R."/>
            <person name="Sudasinghe N."/>
            <person name="Schambach J.Y."/>
            <person name="Rollin J.A."/>
            <person name="Pattathil S."/>
            <person name="Barry A.N."/>
        </authorList>
    </citation>
    <scope>NUCLEOTIDE SEQUENCE [LARGE SCALE GENOMIC DNA]</scope>
    <source>
        <strain evidence="13">UTEX 25</strain>
    </source>
</reference>
<feature type="compositionally biased region" description="Pro residues" evidence="7">
    <location>
        <begin position="1211"/>
        <end position="1226"/>
    </location>
</feature>
<protein>
    <submittedName>
        <fullName evidence="12">Uncharacterized protein</fullName>
    </submittedName>
</protein>
<feature type="compositionally biased region" description="Pro residues" evidence="7">
    <location>
        <begin position="699"/>
        <end position="709"/>
    </location>
</feature>
<feature type="transmembrane region" description="Helical" evidence="8">
    <location>
        <begin position="722"/>
        <end position="745"/>
    </location>
</feature>
<comment type="similarity">
    <text evidence="2">Belongs to the MscS (TC 1.A.23) family.</text>
</comment>
<evidence type="ECO:0000256" key="2">
    <source>
        <dbReference type="ARBA" id="ARBA00008017"/>
    </source>
</evidence>
<dbReference type="GO" id="GO:0005886">
    <property type="term" value="C:plasma membrane"/>
    <property type="evidence" value="ECO:0007669"/>
    <property type="project" value="UniProtKB-SubCell"/>
</dbReference>
<dbReference type="InterPro" id="IPR010920">
    <property type="entry name" value="LSM_dom_sf"/>
</dbReference>
<evidence type="ECO:0000256" key="1">
    <source>
        <dbReference type="ARBA" id="ARBA00004651"/>
    </source>
</evidence>
<dbReference type="SUPFAM" id="SSF50182">
    <property type="entry name" value="Sm-like ribonucleoproteins"/>
    <property type="match status" value="1"/>
</dbReference>
<dbReference type="Pfam" id="PF21088">
    <property type="entry name" value="MS_channel_1st"/>
    <property type="match status" value="1"/>
</dbReference>
<feature type="compositionally biased region" description="Low complexity" evidence="7">
    <location>
        <begin position="1193"/>
        <end position="1205"/>
    </location>
</feature>
<feature type="compositionally biased region" description="Basic and acidic residues" evidence="7">
    <location>
        <begin position="1173"/>
        <end position="1183"/>
    </location>
</feature>
<evidence type="ECO:0000313" key="13">
    <source>
        <dbReference type="Proteomes" id="UP000279271"/>
    </source>
</evidence>
<evidence type="ECO:0000256" key="4">
    <source>
        <dbReference type="ARBA" id="ARBA00022692"/>
    </source>
</evidence>
<organism evidence="12 13">
    <name type="scientific">Auxenochlorella protothecoides</name>
    <name type="common">Green microalga</name>
    <name type="synonym">Chlorella protothecoides</name>
    <dbReference type="NCBI Taxonomy" id="3075"/>
    <lineage>
        <taxon>Eukaryota</taxon>
        <taxon>Viridiplantae</taxon>
        <taxon>Chlorophyta</taxon>
        <taxon>core chlorophytes</taxon>
        <taxon>Trebouxiophyceae</taxon>
        <taxon>Chlorellales</taxon>
        <taxon>Chlorellaceae</taxon>
        <taxon>Auxenochlorella</taxon>
    </lineage>
</organism>
<dbReference type="InterPro" id="IPR045042">
    <property type="entry name" value="YnaI-like"/>
</dbReference>
<dbReference type="EMBL" id="QOKY01000144">
    <property type="protein sequence ID" value="RMZ56409.1"/>
    <property type="molecule type" value="Genomic_DNA"/>
</dbReference>
<keyword evidence="5 8" id="KW-1133">Transmembrane helix</keyword>
<feature type="compositionally biased region" description="Low complexity" evidence="7">
    <location>
        <begin position="1227"/>
        <end position="1244"/>
    </location>
</feature>
<dbReference type="Gene3D" id="1.10.287.1260">
    <property type="match status" value="1"/>
</dbReference>
<evidence type="ECO:0000256" key="6">
    <source>
        <dbReference type="ARBA" id="ARBA00023136"/>
    </source>
</evidence>
<keyword evidence="4 8" id="KW-0812">Transmembrane</keyword>
<feature type="domain" description="Mechanosensitive ion channel transmembrane helices 2/3" evidence="10">
    <location>
        <begin position="898"/>
        <end position="938"/>
    </location>
</feature>
<dbReference type="InterPro" id="IPR056876">
    <property type="entry name" value="Msl2-3_C"/>
</dbReference>
<comment type="subcellular location">
    <subcellularLocation>
        <location evidence="1">Cell membrane</location>
        <topology evidence="1">Multi-pass membrane protein</topology>
    </subcellularLocation>
</comment>
<keyword evidence="3" id="KW-1003">Cell membrane</keyword>
<feature type="region of interest" description="Disordered" evidence="7">
    <location>
        <begin position="658"/>
        <end position="710"/>
    </location>
</feature>
<keyword evidence="6 8" id="KW-0472">Membrane</keyword>
<dbReference type="InterPro" id="IPR023408">
    <property type="entry name" value="MscS_beta-dom_sf"/>
</dbReference>
<evidence type="ECO:0000313" key="12">
    <source>
        <dbReference type="EMBL" id="RMZ56409.1"/>
    </source>
</evidence>
<evidence type="ECO:0000256" key="8">
    <source>
        <dbReference type="SAM" id="Phobius"/>
    </source>
</evidence>
<dbReference type="GO" id="GO:0055085">
    <property type="term" value="P:transmembrane transport"/>
    <property type="evidence" value="ECO:0007669"/>
    <property type="project" value="InterPro"/>
</dbReference>
<dbReference type="SUPFAM" id="SSF82861">
    <property type="entry name" value="Mechanosensitive channel protein MscS (YggB), transmembrane region"/>
    <property type="match status" value="1"/>
</dbReference>
<feature type="transmembrane region" description="Helical" evidence="8">
    <location>
        <begin position="899"/>
        <end position="917"/>
    </location>
</feature>
<dbReference type="Proteomes" id="UP000279271">
    <property type="component" value="Unassembled WGS sequence"/>
</dbReference>
<gene>
    <name evidence="12" type="ORF">APUTEX25_004632</name>
</gene>
<dbReference type="Pfam" id="PF24956">
    <property type="entry name" value="Msl2-3_C"/>
    <property type="match status" value="1"/>
</dbReference>
<evidence type="ECO:0000256" key="3">
    <source>
        <dbReference type="ARBA" id="ARBA00022475"/>
    </source>
</evidence>
<dbReference type="Gene3D" id="2.30.30.60">
    <property type="match status" value="1"/>
</dbReference>
<name>A0A3M7L2J2_AUXPR</name>
<dbReference type="PANTHER" id="PTHR43634">
    <property type="entry name" value="OW CONDUCTANCE MECHANOSENSITIVE CHANNEL"/>
    <property type="match status" value="1"/>
</dbReference>
<comment type="caution">
    <text evidence="12">The sequence shown here is derived from an EMBL/GenBank/DDBJ whole genome shotgun (WGS) entry which is preliminary data.</text>
</comment>
<feature type="domain" description="Mechanosensitive ion channel MscS" evidence="9">
    <location>
        <begin position="941"/>
        <end position="1012"/>
    </location>
</feature>
<evidence type="ECO:0000259" key="10">
    <source>
        <dbReference type="Pfam" id="PF21088"/>
    </source>
</evidence>
<dbReference type="InterPro" id="IPR006685">
    <property type="entry name" value="MscS_channel_2nd"/>
</dbReference>
<dbReference type="InterPro" id="IPR011014">
    <property type="entry name" value="MscS_channel_TM-2"/>
</dbReference>
<evidence type="ECO:0000259" key="11">
    <source>
        <dbReference type="Pfam" id="PF24956"/>
    </source>
</evidence>
<feature type="transmembrane region" description="Helical" evidence="8">
    <location>
        <begin position="766"/>
        <end position="785"/>
    </location>
</feature>
<dbReference type="InterPro" id="IPR049142">
    <property type="entry name" value="MS_channel_1st"/>
</dbReference>
<dbReference type="Pfam" id="PF00924">
    <property type="entry name" value="MS_channel_2nd"/>
    <property type="match status" value="1"/>
</dbReference>
<dbReference type="AlphaFoldDB" id="A0A3M7L2J2"/>
<feature type="region of interest" description="Disordered" evidence="7">
    <location>
        <begin position="1148"/>
        <end position="1244"/>
    </location>
</feature>
<proteinExistence type="inferred from homology"/>
<dbReference type="PANTHER" id="PTHR43634:SF2">
    <property type="entry name" value="LOW CONDUCTANCE MECHANOSENSITIVE CHANNEL YNAI"/>
    <property type="match status" value="1"/>
</dbReference>
<feature type="transmembrane region" description="Helical" evidence="8">
    <location>
        <begin position="820"/>
        <end position="841"/>
    </location>
</feature>
<sequence>MSAAEALQGLKVPTELHAVPPRPLEEYVRARMGQFGSVLASRLNPTLSELTVQRVTAEVLNSLPPPDYSGAALETKEFQLVFRHDCLSLGCLDAQCVLCEHNPHRRCSVNFSNKYLVNDVLKAKCDAPIRVEVIDRHTGLPVGEEAGDLVLEMCILDGNQYDAKCVDAGEERGDDLEACALLLNNKAQPLLLAGPGAATPPPRGEAMLSGRKPPFRLLVRASGGVVPGVVVRHAVSEGFVVATRRTRTAGKVEIPNVDDHVSKLEHMGKETVKKLQDVRGSGHAAGIDIAVPDNAINKVGEFRRLALLAEADGHLRQKLQQVLKLSKEKWEEARDHAMKAVVADNRMRIWYADKANMEVGLLFTCRLGNVDLDRPVGLLTKKAQDGAQTTMDATLMAQQTPSQRDQVRALQPAAVAAWWQGGHPGWAIYPVDSEQFLATGALDSGLFGGDLSKIPGLATGLSLGQFPSIPNGMMSGELEQLLAQHGGGDALFGSGRAPSLGGMSKLESLDLPDHPGSSSVATTAADRVGASLSSASRGGMPPKAGVHATRRNSGLENMTSIEQALADVNGQSGAHAVMEAAAQEFEFPIANTLKSVLQRVATTSMPETPAHPATQTHGYSMLSASNMPLGRPFVAASRSWPGPRRLAISRHARRVGLERLRPPSPLREPARFCPRANSSSTPSPGGYGGPGSRWVTTTPPEPPPKPPTEVPAASTPFELRPYHYATFLCLLVGGLLFLTVLLYATSDGLGFRGATVKVIKRFLKTVALRQVLGILGAMTFVQYGLSPLLKSLRGAMDAQGPWEKSAEHYILRELHKPLNFLFIVAAFATLAENFLPQLIAIPKSVLQTMVRSTLSLTLVLSIARVALNIKARGMREALWLLELKAETTRQRRMEAIDKLVSLLIYVVAAVFSLQALGLDVNSVLAIGGVGGLAVGLAGREILENLFTGLIILSSNPFEVGEEVLFRPTSGQVVEGIVVDVGWYRTTIRSFEREIYTIPNSVFSRTVVLNVTRKVKEWRFYEFLGIRVEDTRRVEAVVNDMRKILRQVGAGVGRRDTRVIQRLHRRVFLDKITRDQATIYTSFYVEALNRDSFMAIKQDLLLAFRDCVERNGATMALNRLQLEMLPGGSGSGNELAALSLQAPTAPTVDATRLPALADGTSDGSGDDDESETYLDAREPCREGESGEGGEGEDAAASSNIVPAASGGVAGPGPAPHDAPSGPAPPAQSQPRVMAAAVGSASASLSATAAVFTQPGVQRRISGGLADAGDAAAQAPGGV</sequence>
<evidence type="ECO:0000256" key="7">
    <source>
        <dbReference type="SAM" id="MobiDB-lite"/>
    </source>
</evidence>
<feature type="domain" description="Mechanosensitive ion channel protein 2/3 C-terminal" evidence="11">
    <location>
        <begin position="1017"/>
        <end position="1102"/>
    </location>
</feature>